<dbReference type="PRINTS" id="PR00081">
    <property type="entry name" value="GDHRDH"/>
</dbReference>
<dbReference type="PANTHER" id="PTHR44196:SF1">
    <property type="entry name" value="DEHYDROGENASE_REDUCTASE SDR FAMILY MEMBER 7B"/>
    <property type="match status" value="1"/>
</dbReference>
<evidence type="ECO:0000256" key="4">
    <source>
        <dbReference type="SAM" id="MobiDB-lite"/>
    </source>
</evidence>
<dbReference type="Gene3D" id="3.40.50.720">
    <property type="entry name" value="NAD(P)-binding Rossmann-like Domain"/>
    <property type="match status" value="1"/>
</dbReference>
<protein>
    <submittedName>
        <fullName evidence="5">Short-chain dehydrogenase</fullName>
    </submittedName>
</protein>
<dbReference type="Proteomes" id="UP000236723">
    <property type="component" value="Unassembled WGS sequence"/>
</dbReference>
<accession>A0A1H6CER4</accession>
<evidence type="ECO:0000256" key="1">
    <source>
        <dbReference type="ARBA" id="ARBA00006484"/>
    </source>
</evidence>
<dbReference type="SUPFAM" id="SSF51735">
    <property type="entry name" value="NAD(P)-binding Rossmann-fold domains"/>
    <property type="match status" value="1"/>
</dbReference>
<evidence type="ECO:0000313" key="5">
    <source>
        <dbReference type="EMBL" id="SEG71267.1"/>
    </source>
</evidence>
<evidence type="ECO:0000313" key="6">
    <source>
        <dbReference type="Proteomes" id="UP000236723"/>
    </source>
</evidence>
<evidence type="ECO:0000256" key="2">
    <source>
        <dbReference type="ARBA" id="ARBA00023002"/>
    </source>
</evidence>
<feature type="region of interest" description="Disordered" evidence="4">
    <location>
        <begin position="1"/>
        <end position="50"/>
    </location>
</feature>
<proteinExistence type="inferred from homology"/>
<dbReference type="PRINTS" id="PR00080">
    <property type="entry name" value="SDRFAMILY"/>
</dbReference>
<organism evidence="5 6">
    <name type="scientific">Thermomonospora echinospora</name>
    <dbReference type="NCBI Taxonomy" id="1992"/>
    <lineage>
        <taxon>Bacteria</taxon>
        <taxon>Bacillati</taxon>
        <taxon>Actinomycetota</taxon>
        <taxon>Actinomycetes</taxon>
        <taxon>Streptosporangiales</taxon>
        <taxon>Thermomonosporaceae</taxon>
        <taxon>Thermomonospora</taxon>
    </lineage>
</organism>
<dbReference type="GO" id="GO:0016020">
    <property type="term" value="C:membrane"/>
    <property type="evidence" value="ECO:0007669"/>
    <property type="project" value="TreeGrafter"/>
</dbReference>
<dbReference type="InterPro" id="IPR002347">
    <property type="entry name" value="SDR_fam"/>
</dbReference>
<dbReference type="Pfam" id="PF00106">
    <property type="entry name" value="adh_short"/>
    <property type="match status" value="1"/>
</dbReference>
<gene>
    <name evidence="5" type="ORF">SAMN04489712_109255</name>
</gene>
<evidence type="ECO:0000256" key="3">
    <source>
        <dbReference type="RuleBase" id="RU000363"/>
    </source>
</evidence>
<dbReference type="AlphaFoldDB" id="A0A1H6CER4"/>
<reference evidence="6" key="1">
    <citation type="submission" date="2016-10" db="EMBL/GenBank/DDBJ databases">
        <authorList>
            <person name="Varghese N."/>
            <person name="Submissions S."/>
        </authorList>
    </citation>
    <scope>NUCLEOTIDE SEQUENCE [LARGE SCALE GENOMIC DNA]</scope>
    <source>
        <strain evidence="6">DSM 43163</strain>
    </source>
</reference>
<sequence length="272" mass="27584">MPDAPRVPSVADMERTAPDTEASGGTAPSTKTSPGTAHGSKTSPGTALITGASRGLGRALAHALAPDGWNLIITARGAAELRAVAGELAGHTGTVTAVPGDVADPAHRAALADAVHGGLDLLVNNASTLGTVPLPRLADQPLDELEAAFRVNALAPLALIQALLPALRAHGGTILNISSDAAVEAYPTWGGYGATKAALEQLSNVLAAEEPDLRVYWVDPGEMRTPMLADAMPSDDLSEIPPPEVAAAALHRLIAGRPPSGRYRAAEIGAAS</sequence>
<comment type="similarity">
    <text evidence="1 3">Belongs to the short-chain dehydrogenases/reductases (SDR) family.</text>
</comment>
<dbReference type="PROSITE" id="PS00061">
    <property type="entry name" value="ADH_SHORT"/>
    <property type="match status" value="1"/>
</dbReference>
<dbReference type="GO" id="GO:0016491">
    <property type="term" value="F:oxidoreductase activity"/>
    <property type="evidence" value="ECO:0007669"/>
    <property type="project" value="UniProtKB-KW"/>
</dbReference>
<dbReference type="CDD" id="cd05233">
    <property type="entry name" value="SDR_c"/>
    <property type="match status" value="1"/>
</dbReference>
<feature type="compositionally biased region" description="Polar residues" evidence="4">
    <location>
        <begin position="26"/>
        <end position="45"/>
    </location>
</feature>
<dbReference type="EMBL" id="FNVO01000009">
    <property type="protein sequence ID" value="SEG71267.1"/>
    <property type="molecule type" value="Genomic_DNA"/>
</dbReference>
<name>A0A1H6CER4_9ACTN</name>
<dbReference type="InterPro" id="IPR036291">
    <property type="entry name" value="NAD(P)-bd_dom_sf"/>
</dbReference>
<keyword evidence="6" id="KW-1185">Reference proteome</keyword>
<dbReference type="InterPro" id="IPR020904">
    <property type="entry name" value="Sc_DH/Rdtase_CS"/>
</dbReference>
<dbReference type="PANTHER" id="PTHR44196">
    <property type="entry name" value="DEHYDROGENASE/REDUCTASE SDR FAMILY MEMBER 7B"/>
    <property type="match status" value="1"/>
</dbReference>
<keyword evidence="2" id="KW-0560">Oxidoreductase</keyword>